<sequence length="273" mass="29970">MRYSYTIISFAVAALALPTRPVPDDGSWAPGKYEGPGTGFDDGKYDPSKYGQKRTEGSNALGTEDSHFSRSDHQIRDDSGPDDDDAGCSREVVAGFIAGDCVIEDLDGKWADRKRDDDALERFRAFMDHMLGHSKDKRDDSLPHPDTAYFDNTPYDDDASSPDYYLNQPLFPWRRGSDDGEHAADVNGQPTESGPRKRAFGFFADLSKASADVLPKRRTLGDCLNGDEPTDHDVNILSPKEAWDCLTSGNRCEDGANKPQAHILGLNFGAVGK</sequence>
<reference evidence="3" key="1">
    <citation type="submission" date="2022-10" db="EMBL/GenBank/DDBJ databases">
        <title>Determination and structural analysis of whole genome sequence of Sarocladium strictum F4-1.</title>
        <authorList>
            <person name="Hu L."/>
            <person name="Jiang Y."/>
        </authorList>
    </citation>
    <scope>NUCLEOTIDE SEQUENCE</scope>
    <source>
        <strain evidence="3">F4-1</strain>
    </source>
</reference>
<feature type="compositionally biased region" description="Basic and acidic residues" evidence="1">
    <location>
        <begin position="64"/>
        <end position="79"/>
    </location>
</feature>
<proteinExistence type="predicted"/>
<name>A0AA39GHI0_SARSR</name>
<evidence type="ECO:0000256" key="2">
    <source>
        <dbReference type="SAM" id="SignalP"/>
    </source>
</evidence>
<dbReference type="EMBL" id="JAPDFR010000004">
    <property type="protein sequence ID" value="KAK0387435.1"/>
    <property type="molecule type" value="Genomic_DNA"/>
</dbReference>
<protein>
    <submittedName>
        <fullName evidence="3">Uncharacterized protein</fullName>
    </submittedName>
</protein>
<dbReference type="AlphaFoldDB" id="A0AA39GHI0"/>
<feature type="region of interest" description="Disordered" evidence="1">
    <location>
        <begin position="24"/>
        <end position="88"/>
    </location>
</feature>
<dbReference type="Proteomes" id="UP001175261">
    <property type="component" value="Unassembled WGS sequence"/>
</dbReference>
<evidence type="ECO:0000256" key="1">
    <source>
        <dbReference type="SAM" id="MobiDB-lite"/>
    </source>
</evidence>
<keyword evidence="4" id="KW-1185">Reference proteome</keyword>
<organism evidence="3 4">
    <name type="scientific">Sarocladium strictum</name>
    <name type="common">Black bundle disease fungus</name>
    <name type="synonym">Acremonium strictum</name>
    <dbReference type="NCBI Taxonomy" id="5046"/>
    <lineage>
        <taxon>Eukaryota</taxon>
        <taxon>Fungi</taxon>
        <taxon>Dikarya</taxon>
        <taxon>Ascomycota</taxon>
        <taxon>Pezizomycotina</taxon>
        <taxon>Sordariomycetes</taxon>
        <taxon>Hypocreomycetidae</taxon>
        <taxon>Hypocreales</taxon>
        <taxon>Sarocladiaceae</taxon>
        <taxon>Sarocladium</taxon>
    </lineage>
</organism>
<evidence type="ECO:0000313" key="4">
    <source>
        <dbReference type="Proteomes" id="UP001175261"/>
    </source>
</evidence>
<feature type="signal peptide" evidence="2">
    <location>
        <begin position="1"/>
        <end position="16"/>
    </location>
</feature>
<comment type="caution">
    <text evidence="3">The sequence shown here is derived from an EMBL/GenBank/DDBJ whole genome shotgun (WGS) entry which is preliminary data.</text>
</comment>
<accession>A0AA39GHI0</accession>
<feature type="region of interest" description="Disordered" evidence="1">
    <location>
        <begin position="176"/>
        <end position="196"/>
    </location>
</feature>
<keyword evidence="2" id="KW-0732">Signal</keyword>
<feature type="chain" id="PRO_5041389971" evidence="2">
    <location>
        <begin position="17"/>
        <end position="273"/>
    </location>
</feature>
<gene>
    <name evidence="3" type="ORF">NLU13_5747</name>
</gene>
<evidence type="ECO:0000313" key="3">
    <source>
        <dbReference type="EMBL" id="KAK0387435.1"/>
    </source>
</evidence>